<evidence type="ECO:0000313" key="3">
    <source>
        <dbReference type="EMBL" id="TKS71407.1"/>
    </source>
</evidence>
<sequence>MLDIFSIDFFKLLDKSISQMDKMQHVKFMGRKAEGRMIKLKNQWRRREPKHKCKRGKVELLEEKQREGGGGRRGGGEMGREMAPKQKETVAHALKKKKKHALPRCEKCSQTPFLTSKKPQGLARVWPISMSEDEANALIHSNRESTTAGSLNGTVNRHGTANFSRTQVTRTRDQRENQIQKTIKQIDSRTFTQSFRQRCSRSSCYLAPEIPVPVHVHFAFNGTCDVEFSISEVLELATITQPKLALLKETKINCVRLANKDFSEVSELLSTATRTQNQLFAAIMFIFKEAALHFSIFIFIINRDYQQTTSKVPTFYNE</sequence>
<protein>
    <submittedName>
        <fullName evidence="3">Uncharacterized protein</fullName>
    </submittedName>
</protein>
<name>A0A4U5UAG7_COLLU</name>
<feature type="region of interest" description="Disordered" evidence="1">
    <location>
        <begin position="61"/>
        <end position="83"/>
    </location>
</feature>
<proteinExistence type="predicted"/>
<evidence type="ECO:0000313" key="4">
    <source>
        <dbReference type="Proteomes" id="UP000298787"/>
    </source>
</evidence>
<evidence type="ECO:0000256" key="2">
    <source>
        <dbReference type="SAM" id="Phobius"/>
    </source>
</evidence>
<organism evidence="3 4">
    <name type="scientific">Collichthys lucidus</name>
    <name type="common">Big head croaker</name>
    <name type="synonym">Sciaena lucida</name>
    <dbReference type="NCBI Taxonomy" id="240159"/>
    <lineage>
        <taxon>Eukaryota</taxon>
        <taxon>Metazoa</taxon>
        <taxon>Chordata</taxon>
        <taxon>Craniata</taxon>
        <taxon>Vertebrata</taxon>
        <taxon>Euteleostomi</taxon>
        <taxon>Actinopterygii</taxon>
        <taxon>Neopterygii</taxon>
        <taxon>Teleostei</taxon>
        <taxon>Neoteleostei</taxon>
        <taxon>Acanthomorphata</taxon>
        <taxon>Eupercaria</taxon>
        <taxon>Sciaenidae</taxon>
        <taxon>Collichthys</taxon>
    </lineage>
</organism>
<dbReference type="EMBL" id="CM014082">
    <property type="protein sequence ID" value="TKS71407.1"/>
    <property type="molecule type" value="Genomic_DNA"/>
</dbReference>
<gene>
    <name evidence="3" type="ORF">D9C73_005142</name>
</gene>
<reference evidence="3 4" key="1">
    <citation type="submission" date="2019-01" db="EMBL/GenBank/DDBJ databases">
        <title>Genome Assembly of Collichthys lucidus.</title>
        <authorList>
            <person name="Cai M."/>
            <person name="Xiao S."/>
        </authorList>
    </citation>
    <scope>NUCLEOTIDE SEQUENCE [LARGE SCALE GENOMIC DNA]</scope>
    <source>
        <strain evidence="3">JT15FE1705JMU</strain>
        <tissue evidence="3">Muscle</tissue>
    </source>
</reference>
<feature type="transmembrane region" description="Helical" evidence="2">
    <location>
        <begin position="279"/>
        <end position="301"/>
    </location>
</feature>
<keyword evidence="4" id="KW-1185">Reference proteome</keyword>
<dbReference type="AlphaFoldDB" id="A0A4U5UAG7"/>
<dbReference type="Proteomes" id="UP000298787">
    <property type="component" value="Chromosome 5"/>
</dbReference>
<keyword evidence="2" id="KW-0472">Membrane</keyword>
<keyword evidence="2" id="KW-0812">Transmembrane</keyword>
<evidence type="ECO:0000256" key="1">
    <source>
        <dbReference type="SAM" id="MobiDB-lite"/>
    </source>
</evidence>
<accession>A0A4U5UAG7</accession>
<keyword evidence="2" id="KW-1133">Transmembrane helix</keyword>